<dbReference type="EC" id="2.7.7.49" evidence="1"/>
<keyword evidence="6" id="KW-0255">Endonuclease</keyword>
<dbReference type="InterPro" id="IPR001584">
    <property type="entry name" value="Integrase_cat-core"/>
</dbReference>
<dbReference type="AlphaFoldDB" id="A0A7K8ABC5"/>
<feature type="non-terminal residue" evidence="12">
    <location>
        <position position="1"/>
    </location>
</feature>
<dbReference type="PROSITE" id="PS50876">
    <property type="entry name" value="ZF_INTEGRASE"/>
    <property type="match status" value="1"/>
</dbReference>
<dbReference type="Proteomes" id="UP000517678">
    <property type="component" value="Unassembled WGS sequence"/>
</dbReference>
<dbReference type="Pfam" id="PF02022">
    <property type="entry name" value="Integrase_Zn"/>
    <property type="match status" value="1"/>
</dbReference>
<keyword evidence="8" id="KW-0695">RNA-directed DNA polymerase</keyword>
<proteinExistence type="predicted"/>
<protein>
    <recommendedName>
        <fullName evidence="1">RNA-directed DNA polymerase</fullName>
        <ecNumber evidence="1">2.7.7.49</ecNumber>
    </recommendedName>
</protein>
<evidence type="ECO:0000256" key="5">
    <source>
        <dbReference type="ARBA" id="ARBA00022723"/>
    </source>
</evidence>
<evidence type="ECO:0000256" key="8">
    <source>
        <dbReference type="ARBA" id="ARBA00022918"/>
    </source>
</evidence>
<dbReference type="PANTHER" id="PTHR41694">
    <property type="entry name" value="ENDOGENOUS RETROVIRUS GROUP K MEMBER POL PROTEIN"/>
    <property type="match status" value="1"/>
</dbReference>
<keyword evidence="13" id="KW-1185">Reference proteome</keyword>
<dbReference type="InterPro" id="IPR036397">
    <property type="entry name" value="RNaseH_sf"/>
</dbReference>
<evidence type="ECO:0000313" key="12">
    <source>
        <dbReference type="EMBL" id="NXB00016.1"/>
    </source>
</evidence>
<dbReference type="Gene3D" id="3.30.420.10">
    <property type="entry name" value="Ribonuclease H-like superfamily/Ribonuclease H"/>
    <property type="match status" value="1"/>
</dbReference>
<evidence type="ECO:0000259" key="10">
    <source>
        <dbReference type="PROSITE" id="PS50876"/>
    </source>
</evidence>
<keyword evidence="7" id="KW-0378">Hydrolase</keyword>
<keyword evidence="9" id="KW-0863">Zinc-finger</keyword>
<keyword evidence="9" id="KW-0862">Zinc</keyword>
<keyword evidence="3" id="KW-0548">Nucleotidyltransferase</keyword>
<dbReference type="Gene3D" id="1.10.10.200">
    <property type="match status" value="1"/>
</dbReference>
<dbReference type="InterPro" id="IPR017856">
    <property type="entry name" value="Integrase-like_N"/>
</dbReference>
<dbReference type="GO" id="GO:0015074">
    <property type="term" value="P:DNA integration"/>
    <property type="evidence" value="ECO:0007669"/>
    <property type="project" value="InterPro"/>
</dbReference>
<feature type="non-terminal residue" evidence="12">
    <location>
        <position position="114"/>
    </location>
</feature>
<dbReference type="GO" id="GO:0035613">
    <property type="term" value="F:RNA stem-loop binding"/>
    <property type="evidence" value="ECO:0007669"/>
    <property type="project" value="TreeGrafter"/>
</dbReference>
<evidence type="ECO:0000256" key="4">
    <source>
        <dbReference type="ARBA" id="ARBA00022722"/>
    </source>
</evidence>
<dbReference type="InterPro" id="IPR012337">
    <property type="entry name" value="RNaseH-like_sf"/>
</dbReference>
<keyword evidence="2" id="KW-0808">Transferase</keyword>
<accession>A0A7K8ABC5</accession>
<evidence type="ECO:0000256" key="7">
    <source>
        <dbReference type="ARBA" id="ARBA00022801"/>
    </source>
</evidence>
<dbReference type="SUPFAM" id="SSF53098">
    <property type="entry name" value="Ribonuclease H-like"/>
    <property type="match status" value="1"/>
</dbReference>
<dbReference type="GO" id="GO:0003964">
    <property type="term" value="F:RNA-directed DNA polymerase activity"/>
    <property type="evidence" value="ECO:0007669"/>
    <property type="project" value="UniProtKB-KW"/>
</dbReference>
<feature type="domain" description="Integrase-type" evidence="10">
    <location>
        <begin position="19"/>
        <end position="60"/>
    </location>
</feature>
<evidence type="ECO:0000256" key="3">
    <source>
        <dbReference type="ARBA" id="ARBA00022695"/>
    </source>
</evidence>
<feature type="domain" description="Integrase catalytic" evidence="11">
    <location>
        <begin position="69"/>
        <end position="114"/>
    </location>
</feature>
<organism evidence="12 13">
    <name type="scientific">Cnemophilus loriae</name>
    <name type="common">Loria's bird-of-paradise</name>
    <dbReference type="NCBI Taxonomy" id="254448"/>
    <lineage>
        <taxon>Eukaryota</taxon>
        <taxon>Metazoa</taxon>
        <taxon>Chordata</taxon>
        <taxon>Craniata</taxon>
        <taxon>Vertebrata</taxon>
        <taxon>Euteleostomi</taxon>
        <taxon>Archelosauria</taxon>
        <taxon>Archosauria</taxon>
        <taxon>Dinosauria</taxon>
        <taxon>Saurischia</taxon>
        <taxon>Theropoda</taxon>
        <taxon>Coelurosauria</taxon>
        <taxon>Aves</taxon>
        <taxon>Neognathae</taxon>
        <taxon>Neoaves</taxon>
        <taxon>Telluraves</taxon>
        <taxon>Australaves</taxon>
        <taxon>Passeriformes</taxon>
        <taxon>Corvoidea</taxon>
        <taxon>Corvidae</taxon>
        <taxon>Cnemophilus</taxon>
    </lineage>
</organism>
<dbReference type="InterPro" id="IPR003308">
    <property type="entry name" value="Integrase_Zn-bd_dom_N"/>
</dbReference>
<keyword evidence="4" id="KW-0540">Nuclease</keyword>
<evidence type="ECO:0000313" key="13">
    <source>
        <dbReference type="Proteomes" id="UP000517678"/>
    </source>
</evidence>
<sequence length="114" mass="12628">LVEGNAVADALTTMATIPNQITQAKLPRKFYHQNAKALSKQFNLTFSQARQIVLSHPDSACLTPLPTTIGTNPRGLDVNEIWQMDLMHISSFGTLKYVHVSVDTYSKFFVAPAH</sequence>
<reference evidence="12 13" key="1">
    <citation type="submission" date="2019-09" db="EMBL/GenBank/DDBJ databases">
        <title>Bird 10,000 Genomes (B10K) Project - Family phase.</title>
        <authorList>
            <person name="Zhang G."/>
        </authorList>
    </citation>
    <scope>NUCLEOTIDE SEQUENCE [LARGE SCALE GENOMIC DNA]</scope>
    <source>
        <strain evidence="12">B10K-DU-029-38</strain>
        <tissue evidence="12">Muscle</tissue>
    </source>
</reference>
<dbReference type="PROSITE" id="PS50994">
    <property type="entry name" value="INTEGRASE"/>
    <property type="match status" value="1"/>
</dbReference>
<dbReference type="PANTHER" id="PTHR41694:SF3">
    <property type="entry name" value="RNA-DIRECTED DNA POLYMERASE-RELATED"/>
    <property type="match status" value="1"/>
</dbReference>
<name>A0A7K8ABC5_9CORV</name>
<evidence type="ECO:0000256" key="1">
    <source>
        <dbReference type="ARBA" id="ARBA00012493"/>
    </source>
</evidence>
<evidence type="ECO:0000256" key="6">
    <source>
        <dbReference type="ARBA" id="ARBA00022759"/>
    </source>
</evidence>
<dbReference type="GO" id="GO:0008270">
    <property type="term" value="F:zinc ion binding"/>
    <property type="evidence" value="ECO:0007669"/>
    <property type="project" value="UniProtKB-KW"/>
</dbReference>
<dbReference type="GO" id="GO:0004519">
    <property type="term" value="F:endonuclease activity"/>
    <property type="evidence" value="ECO:0007669"/>
    <property type="project" value="UniProtKB-KW"/>
</dbReference>
<evidence type="ECO:0000256" key="9">
    <source>
        <dbReference type="PROSITE-ProRule" id="PRU00450"/>
    </source>
</evidence>
<evidence type="ECO:0000259" key="11">
    <source>
        <dbReference type="PROSITE" id="PS50994"/>
    </source>
</evidence>
<gene>
    <name evidence="12" type="primary">Ervk7_0</name>
    <name evidence="12" type="ORF">CNELOR_R15661</name>
</gene>
<evidence type="ECO:0000256" key="2">
    <source>
        <dbReference type="ARBA" id="ARBA00022679"/>
    </source>
</evidence>
<dbReference type="SUPFAM" id="SSF46919">
    <property type="entry name" value="N-terminal Zn binding domain of HIV integrase"/>
    <property type="match status" value="1"/>
</dbReference>
<keyword evidence="5" id="KW-0479">Metal-binding</keyword>
<dbReference type="GO" id="GO:0016787">
    <property type="term" value="F:hydrolase activity"/>
    <property type="evidence" value="ECO:0007669"/>
    <property type="project" value="UniProtKB-KW"/>
</dbReference>
<comment type="caution">
    <text evidence="12">The sequence shown here is derived from an EMBL/GenBank/DDBJ whole genome shotgun (WGS) entry which is preliminary data.</text>
</comment>
<dbReference type="EMBL" id="VZTF01000689">
    <property type="protein sequence ID" value="NXB00016.1"/>
    <property type="molecule type" value="Genomic_DNA"/>
</dbReference>